<dbReference type="Pfam" id="PF00011">
    <property type="entry name" value="HSP20"/>
    <property type="match status" value="1"/>
</dbReference>
<organism evidence="5 6">
    <name type="scientific">Candidatus Hydrogenisulfobacillus filiaventi</name>
    <dbReference type="NCBI Taxonomy" id="2707344"/>
    <lineage>
        <taxon>Bacteria</taxon>
        <taxon>Bacillati</taxon>
        <taxon>Bacillota</taxon>
        <taxon>Clostridia</taxon>
        <taxon>Eubacteriales</taxon>
        <taxon>Clostridiales Family XVII. Incertae Sedis</taxon>
        <taxon>Candidatus Hydrogenisulfobacillus</taxon>
    </lineage>
</organism>
<evidence type="ECO:0000256" key="3">
    <source>
        <dbReference type="SAM" id="MobiDB-lite"/>
    </source>
</evidence>
<protein>
    <submittedName>
        <fullName evidence="5">SHSP domain-containing protein</fullName>
    </submittedName>
</protein>
<dbReference type="SUPFAM" id="SSF49764">
    <property type="entry name" value="HSP20-like chaperones"/>
    <property type="match status" value="1"/>
</dbReference>
<proteinExistence type="inferred from homology"/>
<dbReference type="Proteomes" id="UP000503399">
    <property type="component" value="Chromosome"/>
</dbReference>
<evidence type="ECO:0000259" key="4">
    <source>
        <dbReference type="PROSITE" id="PS01031"/>
    </source>
</evidence>
<comment type="similarity">
    <text evidence="1 2">Belongs to the small heat shock protein (HSP20) family.</text>
</comment>
<dbReference type="KEGG" id="hfv:R50_2152"/>
<feature type="domain" description="SHSP" evidence="4">
    <location>
        <begin position="29"/>
        <end position="133"/>
    </location>
</feature>
<dbReference type="CDD" id="cd06464">
    <property type="entry name" value="ACD_sHsps-like"/>
    <property type="match status" value="1"/>
</dbReference>
<evidence type="ECO:0000313" key="5">
    <source>
        <dbReference type="EMBL" id="CAB1129649.1"/>
    </source>
</evidence>
<keyword evidence="6" id="KW-1185">Reference proteome</keyword>
<gene>
    <name evidence="5" type="ORF">R50_2152</name>
</gene>
<dbReference type="PROSITE" id="PS01031">
    <property type="entry name" value="SHSP"/>
    <property type="match status" value="1"/>
</dbReference>
<reference evidence="5 6" key="1">
    <citation type="submission" date="2020-02" db="EMBL/GenBank/DDBJ databases">
        <authorList>
            <person name="Hogendoorn C."/>
        </authorList>
    </citation>
    <scope>NUCLEOTIDE SEQUENCE [LARGE SCALE GENOMIC DNA]</scope>
    <source>
        <strain evidence="5">R501</strain>
    </source>
</reference>
<evidence type="ECO:0000256" key="2">
    <source>
        <dbReference type="RuleBase" id="RU003616"/>
    </source>
</evidence>
<dbReference type="EMBL" id="LR778114">
    <property type="protein sequence ID" value="CAB1129649.1"/>
    <property type="molecule type" value="Genomic_DNA"/>
</dbReference>
<dbReference type="InterPro" id="IPR002068">
    <property type="entry name" value="A-crystallin/Hsp20_dom"/>
</dbReference>
<dbReference type="InterPro" id="IPR008978">
    <property type="entry name" value="HSP20-like_chaperone"/>
</dbReference>
<evidence type="ECO:0000256" key="1">
    <source>
        <dbReference type="PROSITE-ProRule" id="PRU00285"/>
    </source>
</evidence>
<dbReference type="AlphaFoldDB" id="A0A6F8ZIE2"/>
<feature type="region of interest" description="Disordered" evidence="3">
    <location>
        <begin position="74"/>
        <end position="102"/>
    </location>
</feature>
<sequence>MSLIRWDPEDFLRWRDFREDMNRMWTWLAQAGENRPRTRLHQLDDAYLVEFEIPGIDPQTVDLEVDIDGATLKGAFPPPPGRPEDEAEAFESTVGFPGEVDPDRAEATYRHGLLSVRVPKARGHRRRLAIAEAKPQA</sequence>
<dbReference type="Gene3D" id="2.60.40.790">
    <property type="match status" value="1"/>
</dbReference>
<accession>A0A6F8ZIE2</accession>
<name>A0A6F8ZIE2_9FIRM</name>
<evidence type="ECO:0000313" key="6">
    <source>
        <dbReference type="Proteomes" id="UP000503399"/>
    </source>
</evidence>